<reference evidence="4" key="1">
    <citation type="submission" date="2018-01" db="EMBL/GenBank/DDBJ databases">
        <authorList>
            <person name="Alioto T."/>
            <person name="Alioto T."/>
        </authorList>
    </citation>
    <scope>NUCLEOTIDE SEQUENCE [LARGE SCALE GENOMIC DNA]</scope>
</reference>
<keyword evidence="4" id="KW-1185">Reference proteome</keyword>
<dbReference type="OrthoDB" id="8032477at2759"/>
<dbReference type="Proteomes" id="UP000268350">
    <property type="component" value="Unassembled WGS sequence"/>
</dbReference>
<evidence type="ECO:0000256" key="1">
    <source>
        <dbReference type="SAM" id="MobiDB-lite"/>
    </source>
</evidence>
<name>A0A3B0K4T9_DROGU</name>
<keyword evidence="2" id="KW-0732">Signal</keyword>
<proteinExistence type="predicted"/>
<evidence type="ECO:0000313" key="4">
    <source>
        <dbReference type="Proteomes" id="UP000268350"/>
    </source>
</evidence>
<feature type="signal peptide" evidence="2">
    <location>
        <begin position="1"/>
        <end position="24"/>
    </location>
</feature>
<feature type="region of interest" description="Disordered" evidence="1">
    <location>
        <begin position="38"/>
        <end position="63"/>
    </location>
</feature>
<dbReference type="OMA" id="YKEDATY"/>
<organism evidence="3 4">
    <name type="scientific">Drosophila guanche</name>
    <name type="common">Fruit fly</name>
    <dbReference type="NCBI Taxonomy" id="7266"/>
    <lineage>
        <taxon>Eukaryota</taxon>
        <taxon>Metazoa</taxon>
        <taxon>Ecdysozoa</taxon>
        <taxon>Arthropoda</taxon>
        <taxon>Hexapoda</taxon>
        <taxon>Insecta</taxon>
        <taxon>Pterygota</taxon>
        <taxon>Neoptera</taxon>
        <taxon>Endopterygota</taxon>
        <taxon>Diptera</taxon>
        <taxon>Brachycera</taxon>
        <taxon>Muscomorpha</taxon>
        <taxon>Ephydroidea</taxon>
        <taxon>Drosophilidae</taxon>
        <taxon>Drosophila</taxon>
        <taxon>Sophophora</taxon>
    </lineage>
</organism>
<feature type="compositionally biased region" description="Basic and acidic residues" evidence="1">
    <location>
        <begin position="38"/>
        <end position="48"/>
    </location>
</feature>
<accession>A0A3B0K4T9</accession>
<dbReference type="EMBL" id="OUUW01000007">
    <property type="protein sequence ID" value="SPP83010.1"/>
    <property type="molecule type" value="Genomic_DNA"/>
</dbReference>
<evidence type="ECO:0000256" key="2">
    <source>
        <dbReference type="SAM" id="SignalP"/>
    </source>
</evidence>
<evidence type="ECO:0000313" key="3">
    <source>
        <dbReference type="EMBL" id="SPP83010.1"/>
    </source>
</evidence>
<gene>
    <name evidence="3" type="ORF">DGUA_6G017786</name>
</gene>
<dbReference type="AlphaFoldDB" id="A0A3B0K4T9"/>
<feature type="chain" id="PRO_5017279374" evidence="2">
    <location>
        <begin position="25"/>
        <end position="120"/>
    </location>
</feature>
<sequence>MIRTTACLCLLIFCICLYIERYDGATVFYEFHIRENTGNREENGESKDSSTSSKSKSRAEPEVIITGHHTSSVTLDGCVYKTDATYVVDDKGYHVQHNYSIGDLESDTRLSPKALKTTAG</sequence>
<protein>
    <submittedName>
        <fullName evidence="3">Uncharacterized protein</fullName>
    </submittedName>
</protein>